<dbReference type="Proteomes" id="UP000283003">
    <property type="component" value="Unassembled WGS sequence"/>
</dbReference>
<keyword evidence="3" id="KW-1185">Reference proteome</keyword>
<protein>
    <recommendedName>
        <fullName evidence="4">Copper resistance protein D domain-containing protein</fullName>
    </recommendedName>
</protein>
<accession>A0A437GZL0</accession>
<feature type="transmembrane region" description="Helical" evidence="1">
    <location>
        <begin position="57"/>
        <end position="75"/>
    </location>
</feature>
<dbReference type="OrthoDB" id="7356530at2"/>
<feature type="transmembrane region" description="Helical" evidence="1">
    <location>
        <begin position="6"/>
        <end position="33"/>
    </location>
</feature>
<organism evidence="2 3">
    <name type="scientific">Croceicoccus ponticola</name>
    <dbReference type="NCBI Taxonomy" id="2217664"/>
    <lineage>
        <taxon>Bacteria</taxon>
        <taxon>Pseudomonadati</taxon>
        <taxon>Pseudomonadota</taxon>
        <taxon>Alphaproteobacteria</taxon>
        <taxon>Sphingomonadales</taxon>
        <taxon>Erythrobacteraceae</taxon>
        <taxon>Croceicoccus</taxon>
    </lineage>
</organism>
<dbReference type="RefSeq" id="WP_127610955.1">
    <property type="nucleotide sequence ID" value="NZ_RXOL01000001.1"/>
</dbReference>
<proteinExistence type="predicted"/>
<evidence type="ECO:0000256" key="1">
    <source>
        <dbReference type="SAM" id="Phobius"/>
    </source>
</evidence>
<evidence type="ECO:0008006" key="4">
    <source>
        <dbReference type="Google" id="ProtNLM"/>
    </source>
</evidence>
<keyword evidence="1" id="KW-0472">Membrane</keyword>
<dbReference type="AlphaFoldDB" id="A0A437GZL0"/>
<keyword evidence="1" id="KW-1133">Transmembrane helix</keyword>
<sequence>MDDFMIARVIHITSIVLWIGGVAFVTTVALPAISRDTMPEERLSGFHRFESGFARQARIWVALAGLSGFWMVWRAGLWERFGEPEFWWMTAMVTVWAIFAVMLFILEPLVIHKRMRQSSTPAADFRRMKVMHGILLGASLITIIGTAGGSHGLW</sequence>
<name>A0A437GZL0_9SPHN</name>
<keyword evidence="1" id="KW-0812">Transmembrane</keyword>
<evidence type="ECO:0000313" key="3">
    <source>
        <dbReference type="Proteomes" id="UP000283003"/>
    </source>
</evidence>
<feature type="transmembrane region" description="Helical" evidence="1">
    <location>
        <begin position="130"/>
        <end position="149"/>
    </location>
</feature>
<reference evidence="2 3" key="1">
    <citation type="submission" date="2018-12" db="EMBL/GenBank/DDBJ databases">
        <title>Croceicoccus ponticola sp. nov., a lipolytic bacterium isolated from seawater.</title>
        <authorList>
            <person name="Yoon J.-H."/>
        </authorList>
    </citation>
    <scope>NUCLEOTIDE SEQUENCE [LARGE SCALE GENOMIC DNA]</scope>
    <source>
        <strain evidence="2 3">GM-16</strain>
    </source>
</reference>
<feature type="transmembrane region" description="Helical" evidence="1">
    <location>
        <begin position="87"/>
        <end position="110"/>
    </location>
</feature>
<evidence type="ECO:0000313" key="2">
    <source>
        <dbReference type="EMBL" id="RVQ68770.1"/>
    </source>
</evidence>
<gene>
    <name evidence="2" type="ORF">EKN06_00610</name>
</gene>
<dbReference type="EMBL" id="RXOL01000001">
    <property type="protein sequence ID" value="RVQ68770.1"/>
    <property type="molecule type" value="Genomic_DNA"/>
</dbReference>
<comment type="caution">
    <text evidence="2">The sequence shown here is derived from an EMBL/GenBank/DDBJ whole genome shotgun (WGS) entry which is preliminary data.</text>
</comment>